<accession>A0ABW6AMB5</accession>
<evidence type="ECO:0000313" key="3">
    <source>
        <dbReference type="Proteomes" id="UP001597512"/>
    </source>
</evidence>
<organism evidence="2 3">
    <name type="scientific">Spirosoma flavum</name>
    <dbReference type="NCBI Taxonomy" id="2048557"/>
    <lineage>
        <taxon>Bacteria</taxon>
        <taxon>Pseudomonadati</taxon>
        <taxon>Bacteroidota</taxon>
        <taxon>Cytophagia</taxon>
        <taxon>Cytophagales</taxon>
        <taxon>Cytophagaceae</taxon>
        <taxon>Spirosoma</taxon>
    </lineage>
</organism>
<feature type="transmembrane region" description="Helical" evidence="1">
    <location>
        <begin position="112"/>
        <end position="131"/>
    </location>
</feature>
<feature type="transmembrane region" description="Helical" evidence="1">
    <location>
        <begin position="143"/>
        <end position="160"/>
    </location>
</feature>
<keyword evidence="1" id="KW-0812">Transmembrane</keyword>
<feature type="transmembrane region" description="Helical" evidence="1">
    <location>
        <begin position="71"/>
        <end position="92"/>
    </location>
</feature>
<name>A0ABW6AMB5_9BACT</name>
<feature type="transmembrane region" description="Helical" evidence="1">
    <location>
        <begin position="6"/>
        <end position="27"/>
    </location>
</feature>
<feature type="transmembrane region" description="Helical" evidence="1">
    <location>
        <begin position="39"/>
        <end position="59"/>
    </location>
</feature>
<reference evidence="3" key="1">
    <citation type="journal article" date="2019" name="Int. J. Syst. Evol. Microbiol.">
        <title>The Global Catalogue of Microorganisms (GCM) 10K type strain sequencing project: providing services to taxonomists for standard genome sequencing and annotation.</title>
        <authorList>
            <consortium name="The Broad Institute Genomics Platform"/>
            <consortium name="The Broad Institute Genome Sequencing Center for Infectious Disease"/>
            <person name="Wu L."/>
            <person name="Ma J."/>
        </authorList>
    </citation>
    <scope>NUCLEOTIDE SEQUENCE [LARGE SCALE GENOMIC DNA]</scope>
    <source>
        <strain evidence="3">KCTC 52490</strain>
    </source>
</reference>
<keyword evidence="1" id="KW-0472">Membrane</keyword>
<comment type="caution">
    <text evidence="2">The sequence shown here is derived from an EMBL/GenBank/DDBJ whole genome shotgun (WGS) entry which is preliminary data.</text>
</comment>
<dbReference type="EMBL" id="JBHUOM010000012">
    <property type="protein sequence ID" value="MFD2935194.1"/>
    <property type="molecule type" value="Genomic_DNA"/>
</dbReference>
<protein>
    <submittedName>
        <fullName evidence="2">Uncharacterized protein</fullName>
    </submittedName>
</protein>
<proteinExistence type="predicted"/>
<evidence type="ECO:0000256" key="1">
    <source>
        <dbReference type="SAM" id="Phobius"/>
    </source>
</evidence>
<feature type="transmembrane region" description="Helical" evidence="1">
    <location>
        <begin position="167"/>
        <end position="186"/>
    </location>
</feature>
<keyword evidence="3" id="KW-1185">Reference proteome</keyword>
<gene>
    <name evidence="2" type="ORF">ACFS25_15485</name>
</gene>
<sequence>MNEFTHIRMIMGFILSLSVAQLLRGVAKLIVHPTRSRPYWVHLMWVVYIFLAIIYFWWWEYRLHELTQWTFLSYVGVIFYIVLYYLLCSLLFPEDLSDYEGFKDYYYARRPWFFSILATTFLMDVVDTMIKGSIYFKNLGPEYPIRIGIHIVLCLLAVKWRNERYHAGLVFVLLGYNISWIARHYFVE</sequence>
<evidence type="ECO:0000313" key="2">
    <source>
        <dbReference type="EMBL" id="MFD2935194.1"/>
    </source>
</evidence>
<dbReference type="Proteomes" id="UP001597512">
    <property type="component" value="Unassembled WGS sequence"/>
</dbReference>
<dbReference type="RefSeq" id="WP_381502649.1">
    <property type="nucleotide sequence ID" value="NZ_JBHUOM010000012.1"/>
</dbReference>
<keyword evidence="1" id="KW-1133">Transmembrane helix</keyword>